<evidence type="ECO:0000313" key="2">
    <source>
        <dbReference type="EMBL" id="ROT69716.1"/>
    </source>
</evidence>
<dbReference type="Pfam" id="PF15860">
    <property type="entry name" value="DUF4728"/>
    <property type="match status" value="1"/>
</dbReference>
<reference evidence="2 3" key="1">
    <citation type="submission" date="2018-04" db="EMBL/GenBank/DDBJ databases">
        <authorList>
            <person name="Zhang X."/>
            <person name="Yuan J."/>
            <person name="Li F."/>
            <person name="Xiang J."/>
        </authorList>
    </citation>
    <scope>NUCLEOTIDE SEQUENCE [LARGE SCALE GENOMIC DNA]</scope>
    <source>
        <tissue evidence="2">Muscle</tissue>
    </source>
</reference>
<comment type="caution">
    <text evidence="2">The sequence shown here is derived from an EMBL/GenBank/DDBJ whole genome shotgun (WGS) entry which is preliminary data.</text>
</comment>
<keyword evidence="1" id="KW-0812">Transmembrane</keyword>
<accession>A0A3R7PKR1</accession>
<dbReference type="AlphaFoldDB" id="A0A3R7PKR1"/>
<dbReference type="OrthoDB" id="2354286at2759"/>
<keyword evidence="3" id="KW-1185">Reference proteome</keyword>
<feature type="transmembrane region" description="Helical" evidence="1">
    <location>
        <begin position="105"/>
        <end position="127"/>
    </location>
</feature>
<keyword evidence="1" id="KW-0472">Membrane</keyword>
<keyword evidence="1" id="KW-1133">Transmembrane helix</keyword>
<feature type="transmembrane region" description="Helical" evidence="1">
    <location>
        <begin position="75"/>
        <end position="93"/>
    </location>
</feature>
<dbReference type="InterPro" id="IPR031720">
    <property type="entry name" value="DUF4728"/>
</dbReference>
<dbReference type="Proteomes" id="UP000283509">
    <property type="component" value="Unassembled WGS sequence"/>
</dbReference>
<name>A0A3R7PKR1_PENVA</name>
<dbReference type="EMBL" id="QCYY01002525">
    <property type="protein sequence ID" value="ROT69716.1"/>
    <property type="molecule type" value="Genomic_DNA"/>
</dbReference>
<gene>
    <name evidence="2" type="ORF">C7M84_012059</name>
</gene>
<dbReference type="PANTHER" id="PTHR36694:SF11">
    <property type="entry name" value="LP21121P-RELATED"/>
    <property type="match status" value="1"/>
</dbReference>
<evidence type="ECO:0000256" key="1">
    <source>
        <dbReference type="SAM" id="Phobius"/>
    </source>
</evidence>
<dbReference type="PANTHER" id="PTHR36694">
    <property type="entry name" value="PASIFLORA 1, ISOFORM A-RELATED"/>
    <property type="match status" value="1"/>
</dbReference>
<evidence type="ECO:0000313" key="3">
    <source>
        <dbReference type="Proteomes" id="UP000283509"/>
    </source>
</evidence>
<sequence length="184" mass="20705">MLWEPSGCCCFTLRTGSLVLASIVIFFGTCSMLTGYLAIYDLDKSFQEVCKNEEDIQDCITTVKRASYGIIGTRFVVDFIQVTFSILLIHGVLKNKTRFLVPYMIMMLVGISILIIMALILMGILIYEGFWRGVFIAAIIFGAIIFLETYFLLVVRALYLQLKRSKGQAHVILTEDSSSEIIKA</sequence>
<proteinExistence type="predicted"/>
<feature type="transmembrane region" description="Helical" evidence="1">
    <location>
        <begin position="133"/>
        <end position="159"/>
    </location>
</feature>
<feature type="transmembrane region" description="Helical" evidence="1">
    <location>
        <begin position="18"/>
        <end position="39"/>
    </location>
</feature>
<reference evidence="2 3" key="2">
    <citation type="submission" date="2019-01" db="EMBL/GenBank/DDBJ databases">
        <title>The decoding of complex shrimp genome reveals the adaptation for benthos swimmer, frequently molting mechanism and breeding impact on genome.</title>
        <authorList>
            <person name="Sun Y."/>
            <person name="Gao Y."/>
            <person name="Yu Y."/>
        </authorList>
    </citation>
    <scope>NUCLEOTIDE SEQUENCE [LARGE SCALE GENOMIC DNA]</scope>
    <source>
        <tissue evidence="2">Muscle</tissue>
    </source>
</reference>
<protein>
    <submittedName>
        <fullName evidence="2">Uncharacterized protein</fullName>
    </submittedName>
</protein>
<organism evidence="2 3">
    <name type="scientific">Penaeus vannamei</name>
    <name type="common">Whiteleg shrimp</name>
    <name type="synonym">Litopenaeus vannamei</name>
    <dbReference type="NCBI Taxonomy" id="6689"/>
    <lineage>
        <taxon>Eukaryota</taxon>
        <taxon>Metazoa</taxon>
        <taxon>Ecdysozoa</taxon>
        <taxon>Arthropoda</taxon>
        <taxon>Crustacea</taxon>
        <taxon>Multicrustacea</taxon>
        <taxon>Malacostraca</taxon>
        <taxon>Eumalacostraca</taxon>
        <taxon>Eucarida</taxon>
        <taxon>Decapoda</taxon>
        <taxon>Dendrobranchiata</taxon>
        <taxon>Penaeoidea</taxon>
        <taxon>Penaeidae</taxon>
        <taxon>Penaeus</taxon>
    </lineage>
</organism>